<keyword evidence="9" id="KW-0828">Tyrosine catabolism</keyword>
<feature type="binding site" evidence="12">
    <location>
        <position position="248"/>
    </location>
    <ligand>
        <name>substrate</name>
    </ligand>
</feature>
<dbReference type="PANTHER" id="PTHR43069:SF2">
    <property type="entry name" value="FUMARYLACETOACETASE"/>
    <property type="match status" value="1"/>
</dbReference>
<dbReference type="Proteomes" id="UP000051380">
    <property type="component" value="Unassembled WGS sequence"/>
</dbReference>
<dbReference type="GO" id="GO:0006559">
    <property type="term" value="P:L-phenylalanine catabolic process"/>
    <property type="evidence" value="ECO:0007669"/>
    <property type="project" value="UniProtKB-UniPathway"/>
</dbReference>
<dbReference type="InterPro" id="IPR036462">
    <property type="entry name" value="Fumarylacetoacetase_N_sf"/>
</dbReference>
<proteinExistence type="predicted"/>
<evidence type="ECO:0000313" key="16">
    <source>
        <dbReference type="EMBL" id="KRP86619.1"/>
    </source>
</evidence>
<feature type="binding site" evidence="13">
    <location>
        <position position="241"/>
    </location>
    <ligand>
        <name>Ca(2+)</name>
        <dbReference type="ChEBI" id="CHEBI:29108"/>
    </ligand>
</feature>
<dbReference type="InterPro" id="IPR015377">
    <property type="entry name" value="Fumarylacetoacetase_N"/>
</dbReference>
<dbReference type="Gene3D" id="3.90.850.10">
    <property type="entry name" value="Fumarylacetoacetase-like, C-terminal domain"/>
    <property type="match status" value="1"/>
</dbReference>
<organism evidence="16 17">
    <name type="scientific">Bradyrhizobium yuanmingense</name>
    <dbReference type="NCBI Taxonomy" id="108015"/>
    <lineage>
        <taxon>Bacteria</taxon>
        <taxon>Pseudomonadati</taxon>
        <taxon>Pseudomonadota</taxon>
        <taxon>Alphaproteobacteria</taxon>
        <taxon>Hyphomicrobiales</taxon>
        <taxon>Nitrobacteraceae</taxon>
        <taxon>Bradyrhizobium</taxon>
    </lineage>
</organism>
<feature type="binding site" evidence="13">
    <location>
        <position position="261"/>
    </location>
    <ligand>
        <name>Mg(2+)</name>
        <dbReference type="ChEBI" id="CHEBI:18420"/>
    </ligand>
</feature>
<comment type="cofactor">
    <cofactor evidence="2 13">
        <name>Mg(2+)</name>
        <dbReference type="ChEBI" id="CHEBI:18420"/>
    </cofactor>
</comment>
<evidence type="ECO:0000256" key="9">
    <source>
        <dbReference type="ARBA" id="ARBA00022878"/>
    </source>
</evidence>
<comment type="cofactor">
    <cofactor evidence="1 13">
        <name>Ca(2+)</name>
        <dbReference type="ChEBI" id="CHEBI:29108"/>
    </cofactor>
</comment>
<keyword evidence="7 13" id="KW-0106">Calcium</keyword>
<dbReference type="EMBL" id="LJYF01000049">
    <property type="protein sequence ID" value="KRP86619.1"/>
    <property type="molecule type" value="Genomic_DNA"/>
</dbReference>
<keyword evidence="10" id="KW-0585">Phenylalanine catabolism</keyword>
<dbReference type="SUPFAM" id="SSF56529">
    <property type="entry name" value="FAH"/>
    <property type="match status" value="1"/>
</dbReference>
<comment type="caution">
    <text evidence="16">The sequence shown here is derived from an EMBL/GenBank/DDBJ whole genome shotgun (WGS) entry which is preliminary data.</text>
</comment>
<dbReference type="PANTHER" id="PTHR43069">
    <property type="entry name" value="FUMARYLACETOACETASE"/>
    <property type="match status" value="1"/>
</dbReference>
<evidence type="ECO:0000256" key="6">
    <source>
        <dbReference type="ARBA" id="ARBA00022801"/>
    </source>
</evidence>
<evidence type="ECO:0000256" key="8">
    <source>
        <dbReference type="ARBA" id="ARBA00022842"/>
    </source>
</evidence>
<dbReference type="RefSeq" id="WP_057030264.1">
    <property type="nucleotide sequence ID" value="NZ_LJYF01000049.1"/>
</dbReference>
<evidence type="ECO:0000256" key="5">
    <source>
        <dbReference type="ARBA" id="ARBA00022723"/>
    </source>
</evidence>
<evidence type="ECO:0000256" key="3">
    <source>
        <dbReference type="ARBA" id="ARBA00004782"/>
    </source>
</evidence>
<comment type="pathway">
    <text evidence="3">Amino-acid degradation; L-phenylalanine degradation; acetoacetate and fumarate from L-phenylalanine: step 6/6.</text>
</comment>
<dbReference type="Pfam" id="PF01557">
    <property type="entry name" value="FAA_hydrolase"/>
    <property type="match status" value="1"/>
</dbReference>
<dbReference type="InterPro" id="IPR005959">
    <property type="entry name" value="Fumarylacetoacetase"/>
</dbReference>
<evidence type="ECO:0000256" key="2">
    <source>
        <dbReference type="ARBA" id="ARBA00001946"/>
    </source>
</evidence>
<evidence type="ECO:0000256" key="4">
    <source>
        <dbReference type="ARBA" id="ARBA00012094"/>
    </source>
</evidence>
<dbReference type="GO" id="GO:0046872">
    <property type="term" value="F:metal ion binding"/>
    <property type="evidence" value="ECO:0007669"/>
    <property type="project" value="UniProtKB-KW"/>
</dbReference>
<name>A0A0R3BUD7_9BRAD</name>
<feature type="binding site" evidence="12">
    <location>
        <position position="252"/>
    </location>
    <ligand>
        <name>substrate</name>
    </ligand>
</feature>
<gene>
    <name evidence="16" type="ORF">AOQ72_03045</name>
</gene>
<feature type="binding site" evidence="13">
    <location>
        <position position="207"/>
    </location>
    <ligand>
        <name>Ca(2+)</name>
        <dbReference type="ChEBI" id="CHEBI:29108"/>
    </ligand>
</feature>
<evidence type="ECO:0000259" key="14">
    <source>
        <dbReference type="Pfam" id="PF01557"/>
    </source>
</evidence>
<dbReference type="GO" id="GO:0006572">
    <property type="term" value="P:L-tyrosine catabolic process"/>
    <property type="evidence" value="ECO:0007669"/>
    <property type="project" value="UniProtKB-KW"/>
</dbReference>
<evidence type="ECO:0000256" key="10">
    <source>
        <dbReference type="ARBA" id="ARBA00023232"/>
    </source>
</evidence>
<feature type="binding site" evidence="12">
    <location>
        <position position="136"/>
    </location>
    <ligand>
        <name>substrate</name>
    </ligand>
</feature>
<feature type="binding site" evidence="13">
    <location>
        <position position="265"/>
    </location>
    <ligand>
        <name>Mg(2+)</name>
        <dbReference type="ChEBI" id="CHEBI:18420"/>
    </ligand>
</feature>
<feature type="binding site" evidence="12">
    <location>
        <position position="358"/>
    </location>
    <ligand>
        <name>substrate</name>
    </ligand>
</feature>
<evidence type="ECO:0000256" key="12">
    <source>
        <dbReference type="PIRSR" id="PIRSR605959-2"/>
    </source>
</evidence>
<evidence type="ECO:0000256" key="1">
    <source>
        <dbReference type="ARBA" id="ARBA00001913"/>
    </source>
</evidence>
<keyword evidence="6" id="KW-0378">Hydrolase</keyword>
<evidence type="ECO:0000256" key="11">
    <source>
        <dbReference type="PIRSR" id="PIRSR605959-1"/>
    </source>
</evidence>
<dbReference type="FunFam" id="2.30.30.230:FF:000003">
    <property type="entry name" value="Fumarylacetoacetase"/>
    <property type="match status" value="1"/>
</dbReference>
<keyword evidence="8 13" id="KW-0460">Magnesium</keyword>
<dbReference type="EC" id="3.7.1.2" evidence="4"/>
<dbReference type="InterPro" id="IPR036663">
    <property type="entry name" value="Fumarylacetoacetase_C_sf"/>
</dbReference>
<evidence type="ECO:0000256" key="7">
    <source>
        <dbReference type="ARBA" id="ARBA00022837"/>
    </source>
</evidence>
<dbReference type="OrthoDB" id="3766879at2"/>
<dbReference type="GO" id="GO:1902000">
    <property type="term" value="P:homogentisate catabolic process"/>
    <property type="evidence" value="ECO:0007669"/>
    <property type="project" value="TreeGrafter"/>
</dbReference>
<reference evidence="16 17" key="1">
    <citation type="submission" date="2015-09" db="EMBL/GenBank/DDBJ databases">
        <title>Draft Genome Sequence of the Strain BR 3267 (Bradyrhizobium yuanmingense) recommended as inoculant for cowpea in Brazil.</title>
        <authorList>
            <person name="Simoes-Araujo J.L."/>
            <person name="Zilli J.E."/>
        </authorList>
    </citation>
    <scope>NUCLEOTIDE SEQUENCE [LARGE SCALE GENOMIC DNA]</scope>
    <source>
        <strain evidence="16 17">BR3267</strain>
    </source>
</reference>
<accession>A0A0R3BUD7</accession>
<feature type="binding site" evidence="13">
    <location>
        <position position="241"/>
    </location>
    <ligand>
        <name>Mg(2+)</name>
        <dbReference type="ChEBI" id="CHEBI:18420"/>
    </ligand>
</feature>
<dbReference type="AlphaFoldDB" id="A0A0R3BUD7"/>
<dbReference type="SUPFAM" id="SSF63433">
    <property type="entry name" value="Fumarylacetoacetate hydrolase, FAH, N-terminal domain"/>
    <property type="match status" value="1"/>
</dbReference>
<evidence type="ECO:0000259" key="15">
    <source>
        <dbReference type="Pfam" id="PF09298"/>
    </source>
</evidence>
<dbReference type="Pfam" id="PF09298">
    <property type="entry name" value="FAA_hydrolase_N"/>
    <property type="match status" value="1"/>
</dbReference>
<feature type="active site" description="Proton acceptor" evidence="11">
    <location>
        <position position="141"/>
    </location>
</feature>
<feature type="domain" description="Fumarylacetoacetase-like C-terminal" evidence="14">
    <location>
        <begin position="132"/>
        <end position="420"/>
    </location>
</feature>
<evidence type="ECO:0000313" key="17">
    <source>
        <dbReference type="Proteomes" id="UP000051380"/>
    </source>
</evidence>
<feature type="binding site" evidence="12">
    <location>
        <position position="150"/>
    </location>
    <ligand>
        <name>substrate</name>
    </ligand>
</feature>
<sequence>MTTYPNDPSLRSFIDVDPASDFPIQNLPYGVFSTASNLTPRVGVAIGNYVLDLWELEQESRLDVGPLGVFSGPSLNPFMALGPKVWTNTRARISELLRADHPELRDNEELRKQALVPMRDVRLHLPFAVSGYTDFYSSKEHATNVGVMFRGKDNALQPNWLHMPIAYNGRASTVVVSGTRVKRPRGQLKPPNAELPSFAPCKRLDFELEMGVVIGQPSPMGGMLTESQAEEMIFGFVLLNDWSARDIQQWEYVPLGPFLAKAFATSISPWVVTREALEPFRLNGPEQQPVPLDYLKQTRPQNYDVELDVSLRAAGANAPASISRTNFKYMYWSSVQQLMHHASSGCAMNVGDLLGSGTISGPEKNQRGSLLEISWNGTEPVELPGGARRSFLEDGDSLVMRGWCQGNGYRVGFGEVEGTIVAAE</sequence>
<dbReference type="UniPathway" id="UPA00139">
    <property type="reaction ID" value="UER00341"/>
</dbReference>
<dbReference type="STRING" id="108015.GA0061099_1006627"/>
<dbReference type="GO" id="GO:0004334">
    <property type="term" value="F:fumarylacetoacetase activity"/>
    <property type="evidence" value="ECO:0007669"/>
    <property type="project" value="UniProtKB-EC"/>
</dbReference>
<dbReference type="FunFam" id="3.90.850.10:FF:000009">
    <property type="entry name" value="Fumarylacetoacetase"/>
    <property type="match status" value="1"/>
</dbReference>
<feature type="binding site" evidence="13">
    <location>
        <position position="134"/>
    </location>
    <ligand>
        <name>Ca(2+)</name>
        <dbReference type="ChEBI" id="CHEBI:29108"/>
    </ligand>
</feature>
<dbReference type="Gene3D" id="2.30.30.230">
    <property type="entry name" value="Fumarylacetoacetase, N-terminal domain"/>
    <property type="match status" value="1"/>
</dbReference>
<feature type="binding site" evidence="13">
    <location>
        <position position="209"/>
    </location>
    <ligand>
        <name>Ca(2+)</name>
        <dbReference type="ChEBI" id="CHEBI:29108"/>
    </ligand>
</feature>
<feature type="domain" description="Fumarylacetoacetase N-terminal" evidence="15">
    <location>
        <begin position="25"/>
        <end position="126"/>
    </location>
</feature>
<evidence type="ECO:0000256" key="13">
    <source>
        <dbReference type="PIRSR" id="PIRSR605959-3"/>
    </source>
</evidence>
<protein>
    <recommendedName>
        <fullName evidence="4">fumarylacetoacetase</fullName>
        <ecNumber evidence="4">3.7.1.2</ecNumber>
    </recommendedName>
</protein>
<dbReference type="NCBIfam" id="TIGR01266">
    <property type="entry name" value="fum_ac_acetase"/>
    <property type="match status" value="1"/>
</dbReference>
<keyword evidence="5 13" id="KW-0479">Metal-binding</keyword>
<dbReference type="InterPro" id="IPR011234">
    <property type="entry name" value="Fumarylacetoacetase-like_C"/>
</dbReference>